<name>A0A832M0Z8_9CYAN</name>
<dbReference type="Gene3D" id="3.40.50.2000">
    <property type="entry name" value="Glycogen Phosphorylase B"/>
    <property type="match status" value="2"/>
</dbReference>
<dbReference type="EMBL" id="DSRD01000030">
    <property type="protein sequence ID" value="HGW92748.1"/>
    <property type="molecule type" value="Genomic_DNA"/>
</dbReference>
<dbReference type="PANTHER" id="PTHR12526">
    <property type="entry name" value="GLYCOSYLTRANSFERASE"/>
    <property type="match status" value="1"/>
</dbReference>
<organism evidence="2">
    <name type="scientific">Oscillatoriales cyanobacterium SpSt-402</name>
    <dbReference type="NCBI Taxonomy" id="2282168"/>
    <lineage>
        <taxon>Bacteria</taxon>
        <taxon>Bacillati</taxon>
        <taxon>Cyanobacteriota</taxon>
        <taxon>Cyanophyceae</taxon>
        <taxon>Oscillatoriophycideae</taxon>
        <taxon>Oscillatoriales</taxon>
    </lineage>
</organism>
<feature type="domain" description="Glycosyl transferase family 1" evidence="1">
    <location>
        <begin position="226"/>
        <end position="382"/>
    </location>
</feature>
<sequence length="418" mass="46289">MRIGYLLAEFPAQSHTWAWREYQTLKTLGIDAAIAATRQPPKITPHPWVQEAQSQTEYLIPFSRKDLALSLREILLAGPSAWLKCLGVVLNAEDMSFKQRLRLLALIIVSGKLAWLARTKGWSHIHSLYCSDAAHLAMFAAFLSRCTYSLTLLGPLEDFGPNQRQKWKWAAFALVMSNQLLKVVTKQLDGYLPASIRIAPMGADVEKNKRQTPYIPWNGTGTCRIYACGRLNVAKGYAYLLEAIALLRGQGFDVHLQIAGEDEKGGSGYRQDIEKLIQQKELSDCVELLGSVSEDRNRQGYEEAHIFALGSLEEGISVAVMEAMAMEVPVVMTDVGGMSELIDDGVDGILVPSQQANALAAAIAKIMQDPEFALNLSRASRQKVATQFYHQRSAEILAQELTRSNRTKLSSEPVTQPA</sequence>
<proteinExistence type="predicted"/>
<dbReference type="InterPro" id="IPR001296">
    <property type="entry name" value="Glyco_trans_1"/>
</dbReference>
<comment type="caution">
    <text evidence="2">The sequence shown here is derived from an EMBL/GenBank/DDBJ whole genome shotgun (WGS) entry which is preliminary data.</text>
</comment>
<protein>
    <submittedName>
        <fullName evidence="2">Colanic acid biosynthesis glycosyltransferase WcaL</fullName>
    </submittedName>
</protein>
<evidence type="ECO:0000313" key="2">
    <source>
        <dbReference type="EMBL" id="HGW92748.1"/>
    </source>
</evidence>
<dbReference type="SUPFAM" id="SSF53756">
    <property type="entry name" value="UDP-Glycosyltransferase/glycogen phosphorylase"/>
    <property type="match status" value="1"/>
</dbReference>
<gene>
    <name evidence="2" type="ORF">ENR47_00480</name>
</gene>
<keyword evidence="2" id="KW-0808">Transferase</keyword>
<evidence type="ECO:0000259" key="1">
    <source>
        <dbReference type="Pfam" id="PF00534"/>
    </source>
</evidence>
<dbReference type="CDD" id="cd03801">
    <property type="entry name" value="GT4_PimA-like"/>
    <property type="match status" value="1"/>
</dbReference>
<reference evidence="2" key="1">
    <citation type="journal article" date="2020" name="mSystems">
        <title>Genome- and Community-Level Interaction Insights into Carbon Utilization and Element Cycling Functions of Hydrothermarchaeota in Hydrothermal Sediment.</title>
        <authorList>
            <person name="Zhou Z."/>
            <person name="Liu Y."/>
            <person name="Xu W."/>
            <person name="Pan J."/>
            <person name="Luo Z.H."/>
            <person name="Li M."/>
        </authorList>
    </citation>
    <scope>NUCLEOTIDE SEQUENCE [LARGE SCALE GENOMIC DNA]</scope>
    <source>
        <strain evidence="2">SpSt-402</strain>
    </source>
</reference>
<dbReference type="Pfam" id="PF00534">
    <property type="entry name" value="Glycos_transf_1"/>
    <property type="match status" value="1"/>
</dbReference>
<dbReference type="AlphaFoldDB" id="A0A832M0Z8"/>
<dbReference type="GO" id="GO:0016757">
    <property type="term" value="F:glycosyltransferase activity"/>
    <property type="evidence" value="ECO:0007669"/>
    <property type="project" value="InterPro"/>
</dbReference>
<accession>A0A832M0Z8</accession>
<dbReference type="NCBIfam" id="NF041876">
    <property type="entry name" value="EPS_EpsE"/>
    <property type="match status" value="1"/>
</dbReference>